<dbReference type="NCBIfam" id="NF008745">
    <property type="entry name" value="PRK11778.1"/>
    <property type="match status" value="1"/>
</dbReference>
<dbReference type="GO" id="GO:0004252">
    <property type="term" value="F:serine-type endopeptidase activity"/>
    <property type="evidence" value="ECO:0007669"/>
    <property type="project" value="InterPro"/>
</dbReference>
<evidence type="ECO:0000313" key="14">
    <source>
        <dbReference type="Proteomes" id="UP000663929"/>
    </source>
</evidence>
<comment type="similarity">
    <text evidence="2">Belongs to the peptidase S49 family.</text>
</comment>
<dbReference type="GO" id="GO:0006508">
    <property type="term" value="P:proteolysis"/>
    <property type="evidence" value="ECO:0007669"/>
    <property type="project" value="UniProtKB-KW"/>
</dbReference>
<keyword evidence="14" id="KW-1185">Reference proteome</keyword>
<dbReference type="Pfam" id="PF01343">
    <property type="entry name" value="Peptidase_S49"/>
    <property type="match status" value="1"/>
</dbReference>
<evidence type="ECO:0000259" key="12">
    <source>
        <dbReference type="Pfam" id="PF08496"/>
    </source>
</evidence>
<dbReference type="RefSeq" id="WP_237382793.1">
    <property type="nucleotide sequence ID" value="NZ_CP071793.1"/>
</dbReference>
<dbReference type="AlphaFoldDB" id="A0A8A4TRT2"/>
<evidence type="ECO:0000256" key="5">
    <source>
        <dbReference type="ARBA" id="ARBA00022692"/>
    </source>
</evidence>
<dbReference type="InterPro" id="IPR047272">
    <property type="entry name" value="S49_SppA_C"/>
</dbReference>
<evidence type="ECO:0000256" key="3">
    <source>
        <dbReference type="ARBA" id="ARBA00022475"/>
    </source>
</evidence>
<dbReference type="Proteomes" id="UP000663929">
    <property type="component" value="Chromosome"/>
</dbReference>
<dbReference type="PANTHER" id="PTHR42987">
    <property type="entry name" value="PEPTIDASE S49"/>
    <property type="match status" value="1"/>
</dbReference>
<organism evidence="13 14">
    <name type="scientific">Sulfidibacter corallicola</name>
    <dbReference type="NCBI Taxonomy" id="2818388"/>
    <lineage>
        <taxon>Bacteria</taxon>
        <taxon>Pseudomonadati</taxon>
        <taxon>Acidobacteriota</taxon>
        <taxon>Holophagae</taxon>
        <taxon>Acanthopleuribacterales</taxon>
        <taxon>Acanthopleuribacteraceae</taxon>
        <taxon>Sulfidibacter</taxon>
    </lineage>
</organism>
<dbReference type="Pfam" id="PF08496">
    <property type="entry name" value="Peptidase_S49_N"/>
    <property type="match status" value="1"/>
</dbReference>
<feature type="domain" description="Peptidase S49" evidence="11">
    <location>
        <begin position="151"/>
        <end position="296"/>
    </location>
</feature>
<dbReference type="Gene3D" id="6.20.330.10">
    <property type="match status" value="1"/>
</dbReference>
<keyword evidence="8 10" id="KW-1133">Transmembrane helix</keyword>
<accession>A0A8A4TRT2</accession>
<dbReference type="KEGG" id="scor:J3U87_09455"/>
<evidence type="ECO:0000256" key="10">
    <source>
        <dbReference type="SAM" id="Phobius"/>
    </source>
</evidence>
<gene>
    <name evidence="13" type="primary">sohB</name>
    <name evidence="13" type="ORF">J3U87_09455</name>
</gene>
<keyword evidence="5 10" id="KW-0812">Transmembrane</keyword>
<proteinExistence type="inferred from homology"/>
<evidence type="ECO:0000256" key="1">
    <source>
        <dbReference type="ARBA" id="ARBA00004236"/>
    </source>
</evidence>
<evidence type="ECO:0000256" key="2">
    <source>
        <dbReference type="ARBA" id="ARBA00008683"/>
    </source>
</evidence>
<evidence type="ECO:0000256" key="7">
    <source>
        <dbReference type="ARBA" id="ARBA00022825"/>
    </source>
</evidence>
<keyword evidence="4 13" id="KW-0645">Protease</keyword>
<sequence>MEFLLEIAGFTIKAGILTVAIGAVVLIIASALRRQGDESPGHLSVIDLSDHYHNLADSLRRETMDPKQYKAFCKEAKQKDKEREKEDTAAKRVFVIEFHGDIAATAVADLREQVSAILTVAEKEDEVLVRLESNGGMVHQYGLAAAQLVRLREKSIPLTVCIDKVAASGGYLMACVANKITASPFAIVGSIGVIAMFPNFHRLLKKYDVDYLELTAGEFKRTLSPLGEITEKGRDKFQSELEETHELFKHFLAKYRPSLNLAEIATGETWYGSQALDKHMIDEIMTSDDYLMCLGEEATLFKVDFHAGKSVREKLASTLTESADHLMMRWWERLEERVRARS</sequence>
<dbReference type="GO" id="GO:0005886">
    <property type="term" value="C:plasma membrane"/>
    <property type="evidence" value="ECO:0007669"/>
    <property type="project" value="UniProtKB-SubCell"/>
</dbReference>
<evidence type="ECO:0000259" key="11">
    <source>
        <dbReference type="Pfam" id="PF01343"/>
    </source>
</evidence>
<feature type="domain" description="Peptidase S49 N-terminal proteobacteria" evidence="12">
    <location>
        <begin position="2"/>
        <end position="148"/>
    </location>
</feature>
<reference evidence="13" key="1">
    <citation type="submission" date="2021-03" db="EMBL/GenBank/DDBJ databases">
        <title>Acanthopleuribacteraceae sp. M133.</title>
        <authorList>
            <person name="Wang G."/>
        </authorList>
    </citation>
    <scope>NUCLEOTIDE SEQUENCE</scope>
    <source>
        <strain evidence="13">M133</strain>
    </source>
</reference>
<evidence type="ECO:0000256" key="6">
    <source>
        <dbReference type="ARBA" id="ARBA00022801"/>
    </source>
</evidence>
<dbReference type="EMBL" id="CP071793">
    <property type="protein sequence ID" value="QTD52689.1"/>
    <property type="molecule type" value="Genomic_DNA"/>
</dbReference>
<evidence type="ECO:0000256" key="8">
    <source>
        <dbReference type="ARBA" id="ARBA00022989"/>
    </source>
</evidence>
<feature type="transmembrane region" description="Helical" evidence="10">
    <location>
        <begin position="12"/>
        <end position="32"/>
    </location>
</feature>
<keyword evidence="9 10" id="KW-0472">Membrane</keyword>
<keyword evidence="7" id="KW-0720">Serine protease</keyword>
<comment type="subcellular location">
    <subcellularLocation>
        <location evidence="1">Cell membrane</location>
    </subcellularLocation>
</comment>
<dbReference type="EC" id="3.4.21.-" evidence="13"/>
<dbReference type="InterPro" id="IPR029045">
    <property type="entry name" value="ClpP/crotonase-like_dom_sf"/>
</dbReference>
<evidence type="ECO:0000256" key="4">
    <source>
        <dbReference type="ARBA" id="ARBA00022670"/>
    </source>
</evidence>
<dbReference type="InterPro" id="IPR013703">
    <property type="entry name" value="Peptidase_S49_N_proteobac"/>
</dbReference>
<keyword evidence="3" id="KW-1003">Cell membrane</keyword>
<name>A0A8A4TRT2_SULCO</name>
<dbReference type="Gene3D" id="3.90.226.10">
    <property type="entry name" value="2-enoyl-CoA Hydratase, Chain A, domain 1"/>
    <property type="match status" value="1"/>
</dbReference>
<dbReference type="InterPro" id="IPR002142">
    <property type="entry name" value="Peptidase_S49"/>
</dbReference>
<protein>
    <submittedName>
        <fullName evidence="13">Protease SohB</fullName>
        <ecNumber evidence="13">3.4.21.-</ecNumber>
    </submittedName>
</protein>
<evidence type="ECO:0000313" key="13">
    <source>
        <dbReference type="EMBL" id="QTD52689.1"/>
    </source>
</evidence>
<evidence type="ECO:0000256" key="9">
    <source>
        <dbReference type="ARBA" id="ARBA00023136"/>
    </source>
</evidence>
<dbReference type="CDD" id="cd07023">
    <property type="entry name" value="S49_Sppa_N_C"/>
    <property type="match status" value="1"/>
</dbReference>
<dbReference type="SUPFAM" id="SSF52096">
    <property type="entry name" value="ClpP/crotonase"/>
    <property type="match status" value="1"/>
</dbReference>
<keyword evidence="6 13" id="KW-0378">Hydrolase</keyword>
<dbReference type="PANTHER" id="PTHR42987:SF4">
    <property type="entry name" value="PROTEASE SOHB-RELATED"/>
    <property type="match status" value="1"/>
</dbReference>